<feature type="transmembrane region" description="Helical" evidence="12">
    <location>
        <begin position="59"/>
        <end position="82"/>
    </location>
</feature>
<dbReference type="CTD" id="4508"/>
<proteinExistence type="inferred from homology"/>
<sequence>MMTNLFSIFDPISSILFNFNWISLIFGLLIIPFSYWIIPSRILIMKMIMFYTLHKEMKLLMGGSYFLGSTMIFICLFTLIMYNNVFGLLPYMFTSTTHMAITLSLSFPLWVSYMMFGWINKSTHMFTHLVPQGTPTLLMSFMVLIESVSNVIRPLTLAVRLAANMVAGHLLLSLLGNQGIMSSYLILFLILFSQILLVILESAVALIQSYVFMILSTLYSSEVY</sequence>
<gene>
    <name evidence="13" type="primary">ATP6</name>
</gene>
<keyword evidence="3" id="KW-0813">Transport</keyword>
<evidence type="ECO:0000256" key="1">
    <source>
        <dbReference type="ARBA" id="ARBA00004141"/>
    </source>
</evidence>
<dbReference type="EMBL" id="HM008997">
    <property type="protein sequence ID" value="ADE05868.1"/>
    <property type="molecule type" value="Genomic_DNA"/>
</dbReference>
<dbReference type="InterPro" id="IPR023011">
    <property type="entry name" value="ATP_synth_F0_asu_AS"/>
</dbReference>
<comment type="similarity">
    <text evidence="2">Belongs to the ATPase A chain family.</text>
</comment>
<dbReference type="AlphaFoldDB" id="D7QYT8"/>
<dbReference type="PRINTS" id="PR00123">
    <property type="entry name" value="ATPASEA"/>
</dbReference>
<dbReference type="GO" id="GO:0046933">
    <property type="term" value="F:proton-transporting ATP synthase activity, rotational mechanism"/>
    <property type="evidence" value="ECO:0007669"/>
    <property type="project" value="TreeGrafter"/>
</dbReference>
<evidence type="ECO:0000313" key="13">
    <source>
        <dbReference type="EMBL" id="ADE05868.1"/>
    </source>
</evidence>
<evidence type="ECO:0000256" key="9">
    <source>
        <dbReference type="ARBA" id="ARBA00023136"/>
    </source>
</evidence>
<evidence type="ECO:0000256" key="8">
    <source>
        <dbReference type="ARBA" id="ARBA00023065"/>
    </source>
</evidence>
<evidence type="ECO:0000256" key="12">
    <source>
        <dbReference type="SAM" id="Phobius"/>
    </source>
</evidence>
<keyword evidence="13" id="KW-0496">Mitochondrion</keyword>
<accession>D7QYT8</accession>
<evidence type="ECO:0000256" key="3">
    <source>
        <dbReference type="ARBA" id="ARBA00022448"/>
    </source>
</evidence>
<dbReference type="GO" id="GO:0005743">
    <property type="term" value="C:mitochondrial inner membrane"/>
    <property type="evidence" value="ECO:0007669"/>
    <property type="project" value="UniProtKB-SubCell"/>
</dbReference>
<dbReference type="PANTHER" id="PTHR11410:SF0">
    <property type="entry name" value="ATP SYNTHASE SUBUNIT A"/>
    <property type="match status" value="1"/>
</dbReference>
<feature type="transmembrane region" description="Helical" evidence="12">
    <location>
        <begin position="184"/>
        <end position="215"/>
    </location>
</feature>
<dbReference type="SUPFAM" id="SSF81336">
    <property type="entry name" value="F1F0 ATP synthase subunit A"/>
    <property type="match status" value="1"/>
</dbReference>
<keyword evidence="8" id="KW-0406">Ion transport</keyword>
<dbReference type="PROSITE" id="PS00449">
    <property type="entry name" value="ATPASE_A"/>
    <property type="match status" value="1"/>
</dbReference>
<evidence type="ECO:0000256" key="2">
    <source>
        <dbReference type="ARBA" id="ARBA00006810"/>
    </source>
</evidence>
<dbReference type="Pfam" id="PF00119">
    <property type="entry name" value="ATP-synt_A"/>
    <property type="match status" value="1"/>
</dbReference>
<dbReference type="Gene3D" id="1.20.120.220">
    <property type="entry name" value="ATP synthase, F0 complex, subunit A"/>
    <property type="match status" value="1"/>
</dbReference>
<dbReference type="GO" id="GO:0045259">
    <property type="term" value="C:proton-transporting ATP synthase complex"/>
    <property type="evidence" value="ECO:0007669"/>
    <property type="project" value="UniProtKB-KW"/>
</dbReference>
<feature type="transmembrane region" description="Helical" evidence="12">
    <location>
        <begin position="88"/>
        <end position="113"/>
    </location>
</feature>
<dbReference type="CDD" id="cd00310">
    <property type="entry name" value="ATP-synt_Fo_a_6"/>
    <property type="match status" value="1"/>
</dbReference>
<evidence type="ECO:0000256" key="6">
    <source>
        <dbReference type="ARBA" id="ARBA00022781"/>
    </source>
</evidence>
<dbReference type="PANTHER" id="PTHR11410">
    <property type="entry name" value="ATP SYNTHASE SUBUNIT A"/>
    <property type="match status" value="1"/>
</dbReference>
<evidence type="ECO:0000256" key="4">
    <source>
        <dbReference type="ARBA" id="ARBA00022547"/>
    </source>
</evidence>
<evidence type="ECO:0000256" key="7">
    <source>
        <dbReference type="ARBA" id="ARBA00022989"/>
    </source>
</evidence>
<dbReference type="InterPro" id="IPR045083">
    <property type="entry name" value="ATP_synth_F0_asu_bact/mt"/>
</dbReference>
<dbReference type="NCBIfam" id="TIGR01131">
    <property type="entry name" value="ATP_synt_6_or_A"/>
    <property type="match status" value="1"/>
</dbReference>
<evidence type="ECO:0000256" key="5">
    <source>
        <dbReference type="ARBA" id="ARBA00022692"/>
    </source>
</evidence>
<keyword evidence="9 12" id="KW-0472">Membrane</keyword>
<reference evidence="13" key="1">
    <citation type="journal article" date="2010" name="Mol. Phylogenet. Evol.">
        <title>The mitochondrial genome of the onychophoran Opisthopatus cinctipes (Peripatopsidae) reflects the ancestral mitochondrial gene arrangement of Panarthropoda and Ecdysozoa.</title>
        <authorList>
            <person name="Braband A."/>
            <person name="Cameron S.L."/>
            <person name="Podsiadlowski L."/>
            <person name="Daniels S.R."/>
            <person name="Mayer G."/>
        </authorList>
    </citation>
    <scope>NUCLEOTIDE SEQUENCE</scope>
</reference>
<dbReference type="GeneID" id="9385126"/>
<comment type="subcellular location">
    <subcellularLocation>
        <location evidence="1">Membrane</location>
        <topology evidence="1">Multi-pass membrane protein</topology>
    </subcellularLocation>
    <subcellularLocation>
        <location evidence="11">Mitochondrion inner membrane</location>
        <topology evidence="11">Multi-pass membrane protein</topology>
    </subcellularLocation>
</comment>
<keyword evidence="7 12" id="KW-1133">Transmembrane helix</keyword>
<organism evidence="13">
    <name type="scientific">Opisthopatus cinctipes</name>
    <dbReference type="NCBI Taxonomy" id="574546"/>
    <lineage>
        <taxon>Eukaryota</taxon>
        <taxon>Metazoa</taxon>
        <taxon>Ecdysozoa</taxon>
        <taxon>Onychophora</taxon>
        <taxon>Udeonychophora</taxon>
        <taxon>Euonychophora</taxon>
        <taxon>Peripatopsidae</taxon>
        <taxon>Opisthopatus</taxon>
    </lineage>
</organism>
<dbReference type="InterPro" id="IPR000568">
    <property type="entry name" value="ATP_synth_F0_asu"/>
</dbReference>
<dbReference type="InterPro" id="IPR035908">
    <property type="entry name" value="F0_ATP_A_sf"/>
</dbReference>
<protein>
    <recommendedName>
        <fullName evidence="11">ATP synthase subunit a</fullName>
    </recommendedName>
</protein>
<evidence type="ECO:0000256" key="10">
    <source>
        <dbReference type="ARBA" id="ARBA00023310"/>
    </source>
</evidence>
<keyword evidence="6" id="KW-0375">Hydrogen ion transport</keyword>
<feature type="transmembrane region" description="Helical" evidence="12">
    <location>
        <begin position="20"/>
        <end position="38"/>
    </location>
</feature>
<geneLocation type="mitochondrion" evidence="13"/>
<evidence type="ECO:0000256" key="11">
    <source>
        <dbReference type="RuleBase" id="RU004450"/>
    </source>
</evidence>
<dbReference type="RefSeq" id="YP_003734719.1">
    <property type="nucleotide sequence ID" value="NC_014273.1"/>
</dbReference>
<keyword evidence="5 12" id="KW-0812">Transmembrane</keyword>
<name>D7QYT8_9BILA</name>
<keyword evidence="4" id="KW-0138">CF(0)</keyword>
<keyword evidence="10" id="KW-0066">ATP synthesis</keyword>